<evidence type="ECO:0000256" key="1">
    <source>
        <dbReference type="SAM" id="SignalP"/>
    </source>
</evidence>
<dbReference type="OrthoDB" id="9793489at2"/>
<dbReference type="SUPFAM" id="SSF56601">
    <property type="entry name" value="beta-lactamase/transpeptidase-like"/>
    <property type="match status" value="1"/>
</dbReference>
<sequence>MKHLLICLLFPASLLAQTLPDSLTSKIDSIFKLYTPASPGCAVAVTRNGTVVFQKGYGMANLEYAIPVTPNTIFHIASESKQYTAFCILLLEKEGKLSLDDDIRKYLSYVPDFGHKITIRHLIYHTSGLRDQWQLLANAGWQLDDVITQDHIIKLVSKQQALNFNPGDEWLYCNTGYTLLAEIVQKASGLTLRQYADKNIFQPLGMKDTHFHDNYQEIVPGRAYSYNFLRQGKYQHAVLSYSTVGATSLFTTVLDEAKWLNNYETGTVGGKDLIAKMYQQGLLNDGRKLNYAFALNLGKYKGWQQISHGGADAGFRTNACRFPEKDLGIIVFSNFGSADVGRLTNLIADVFITDTKEEPKPTDTYFTDSTFLKKITGRFYSERGDLAEFIWQKGVLNRRNPNGFTAELKLVKVDNNRFKTPGGAVYIFDDKNTRADSITEFKIELPNTIQILKRQPATAPAITEEFAGKYFSPETEAFYYITFKDGQLSLEHHKYPAVLLKNIAPDQFNSPHWWMNHIRFIRDKKGKPTAFEVNAGRVFHLRYDKVK</sequence>
<evidence type="ECO:0000313" key="3">
    <source>
        <dbReference type="EMBL" id="AXY73742.1"/>
    </source>
</evidence>
<evidence type="ECO:0000259" key="2">
    <source>
        <dbReference type="Pfam" id="PF00144"/>
    </source>
</evidence>
<dbReference type="PANTHER" id="PTHR46825:SF9">
    <property type="entry name" value="BETA-LACTAMASE-RELATED DOMAIN-CONTAINING PROTEIN"/>
    <property type="match status" value="1"/>
</dbReference>
<reference evidence="3 4" key="1">
    <citation type="submission" date="2018-09" db="EMBL/GenBank/DDBJ databases">
        <title>Genome sequencing of strain 6GH32-13.</title>
        <authorList>
            <person name="Weon H.-Y."/>
            <person name="Heo J."/>
            <person name="Kwon S.-W."/>
        </authorList>
    </citation>
    <scope>NUCLEOTIDE SEQUENCE [LARGE SCALE GENOMIC DNA]</scope>
    <source>
        <strain evidence="3 4">5GH32-13</strain>
    </source>
</reference>
<keyword evidence="3" id="KW-0378">Hydrolase</keyword>
<accession>A0A3B7MH75</accession>
<dbReference type="AlphaFoldDB" id="A0A3B7MH75"/>
<dbReference type="InterPro" id="IPR050491">
    <property type="entry name" value="AmpC-like"/>
</dbReference>
<proteinExistence type="predicted"/>
<dbReference type="Pfam" id="PF00144">
    <property type="entry name" value="Beta-lactamase"/>
    <property type="match status" value="1"/>
</dbReference>
<gene>
    <name evidence="3" type="ORF">D3H65_07020</name>
</gene>
<dbReference type="InterPro" id="IPR001466">
    <property type="entry name" value="Beta-lactam-related"/>
</dbReference>
<dbReference type="KEGG" id="pseg:D3H65_07020"/>
<keyword evidence="4" id="KW-1185">Reference proteome</keyword>
<dbReference type="GO" id="GO:0016787">
    <property type="term" value="F:hydrolase activity"/>
    <property type="evidence" value="ECO:0007669"/>
    <property type="project" value="UniProtKB-KW"/>
</dbReference>
<feature type="chain" id="PRO_5017597863" evidence="1">
    <location>
        <begin position="17"/>
        <end position="547"/>
    </location>
</feature>
<feature type="domain" description="Beta-lactamase-related" evidence="2">
    <location>
        <begin position="38"/>
        <end position="337"/>
    </location>
</feature>
<protein>
    <submittedName>
        <fullName evidence="3">Class A beta-lactamase-related serine hydrolase</fullName>
    </submittedName>
</protein>
<dbReference type="EMBL" id="CP032157">
    <property type="protein sequence ID" value="AXY73742.1"/>
    <property type="molecule type" value="Genomic_DNA"/>
</dbReference>
<dbReference type="Gene3D" id="3.40.710.10">
    <property type="entry name" value="DD-peptidase/beta-lactamase superfamily"/>
    <property type="match status" value="1"/>
</dbReference>
<dbReference type="PANTHER" id="PTHR46825">
    <property type="entry name" value="D-ALANYL-D-ALANINE-CARBOXYPEPTIDASE/ENDOPEPTIDASE AMPH"/>
    <property type="match status" value="1"/>
</dbReference>
<evidence type="ECO:0000313" key="4">
    <source>
        <dbReference type="Proteomes" id="UP000263900"/>
    </source>
</evidence>
<organism evidence="3 4">
    <name type="scientific">Paraflavitalea soli</name>
    <dbReference type="NCBI Taxonomy" id="2315862"/>
    <lineage>
        <taxon>Bacteria</taxon>
        <taxon>Pseudomonadati</taxon>
        <taxon>Bacteroidota</taxon>
        <taxon>Chitinophagia</taxon>
        <taxon>Chitinophagales</taxon>
        <taxon>Chitinophagaceae</taxon>
        <taxon>Paraflavitalea</taxon>
    </lineage>
</organism>
<keyword evidence="1" id="KW-0732">Signal</keyword>
<feature type="signal peptide" evidence="1">
    <location>
        <begin position="1"/>
        <end position="16"/>
    </location>
</feature>
<dbReference type="InterPro" id="IPR012338">
    <property type="entry name" value="Beta-lactam/transpept-like"/>
</dbReference>
<dbReference type="Proteomes" id="UP000263900">
    <property type="component" value="Chromosome"/>
</dbReference>
<name>A0A3B7MH75_9BACT</name>
<dbReference type="RefSeq" id="WP_119049577.1">
    <property type="nucleotide sequence ID" value="NZ_CP032157.1"/>
</dbReference>